<proteinExistence type="predicted"/>
<dbReference type="PANTHER" id="PTHR31781:SF1">
    <property type="entry name" value="PROTEIN UNC-80 HOMOLOG"/>
    <property type="match status" value="1"/>
</dbReference>
<organism evidence="5 6">
    <name type="scientific">Heterodera trifolii</name>
    <dbReference type="NCBI Taxonomy" id="157864"/>
    <lineage>
        <taxon>Eukaryota</taxon>
        <taxon>Metazoa</taxon>
        <taxon>Ecdysozoa</taxon>
        <taxon>Nematoda</taxon>
        <taxon>Chromadorea</taxon>
        <taxon>Rhabditida</taxon>
        <taxon>Tylenchina</taxon>
        <taxon>Tylenchomorpha</taxon>
        <taxon>Tylenchoidea</taxon>
        <taxon>Heteroderidae</taxon>
        <taxon>Heteroderinae</taxon>
        <taxon>Heterodera</taxon>
    </lineage>
</organism>
<feature type="region of interest" description="Disordered" evidence="1">
    <location>
        <begin position="579"/>
        <end position="602"/>
    </location>
</feature>
<keyword evidence="2" id="KW-0472">Membrane</keyword>
<evidence type="ECO:0000256" key="2">
    <source>
        <dbReference type="SAM" id="Phobius"/>
    </source>
</evidence>
<comment type="caution">
    <text evidence="5">The sequence shown here is derived from an EMBL/GenBank/DDBJ whole genome shotgun (WGS) entry which is preliminary data.</text>
</comment>
<feature type="region of interest" description="Disordered" evidence="1">
    <location>
        <begin position="1403"/>
        <end position="1436"/>
    </location>
</feature>
<protein>
    <recommendedName>
        <fullName evidence="7">Protein unc-80-like protein</fullName>
    </recommendedName>
</protein>
<evidence type="ECO:0000313" key="5">
    <source>
        <dbReference type="EMBL" id="KAL3103490.1"/>
    </source>
</evidence>
<keyword evidence="2" id="KW-0812">Transmembrane</keyword>
<evidence type="ECO:0008006" key="7">
    <source>
        <dbReference type="Google" id="ProtNLM"/>
    </source>
</evidence>
<evidence type="ECO:0000259" key="4">
    <source>
        <dbReference type="Pfam" id="PF20262"/>
    </source>
</evidence>
<feature type="compositionally biased region" description="Polar residues" evidence="1">
    <location>
        <begin position="390"/>
        <end position="417"/>
    </location>
</feature>
<feature type="compositionally biased region" description="Basic residues" evidence="1">
    <location>
        <begin position="379"/>
        <end position="389"/>
    </location>
</feature>
<evidence type="ECO:0000313" key="6">
    <source>
        <dbReference type="Proteomes" id="UP001620626"/>
    </source>
</evidence>
<dbReference type="EMBL" id="JBICBT010000735">
    <property type="protein sequence ID" value="KAL3103490.1"/>
    <property type="molecule type" value="Genomic_DNA"/>
</dbReference>
<dbReference type="PANTHER" id="PTHR31781">
    <property type="entry name" value="UNC80"/>
    <property type="match status" value="1"/>
</dbReference>
<feature type="transmembrane region" description="Helical" evidence="2">
    <location>
        <begin position="52"/>
        <end position="81"/>
    </location>
</feature>
<evidence type="ECO:0000259" key="3">
    <source>
        <dbReference type="Pfam" id="PF19424"/>
    </source>
</evidence>
<dbReference type="Proteomes" id="UP001620626">
    <property type="component" value="Unassembled WGS sequence"/>
</dbReference>
<accession>A0ABD2KKM1</accession>
<gene>
    <name evidence="5" type="ORF">niasHT_025357</name>
</gene>
<dbReference type="Pfam" id="PF19424">
    <property type="entry name" value="UNC80"/>
    <property type="match status" value="1"/>
</dbReference>
<dbReference type="Pfam" id="PF20262">
    <property type="entry name" value="UNC80_C"/>
    <property type="match status" value="2"/>
</dbReference>
<dbReference type="InterPro" id="IPR045852">
    <property type="entry name" value="UNC80_central"/>
</dbReference>
<keyword evidence="2" id="KW-1133">Transmembrane helix</keyword>
<feature type="domain" description="Protein UNC80 C-terminal" evidence="4">
    <location>
        <begin position="889"/>
        <end position="1422"/>
    </location>
</feature>
<dbReference type="InterPro" id="IPR016024">
    <property type="entry name" value="ARM-type_fold"/>
</dbReference>
<feature type="compositionally biased region" description="Low complexity" evidence="1">
    <location>
        <begin position="309"/>
        <end position="321"/>
    </location>
</feature>
<feature type="compositionally biased region" description="Polar residues" evidence="1">
    <location>
        <begin position="1408"/>
        <end position="1436"/>
    </location>
</feature>
<feature type="domain" description="Protein UNC80 C-terminal" evidence="4">
    <location>
        <begin position="1430"/>
        <end position="1531"/>
    </location>
</feature>
<reference evidence="5 6" key="1">
    <citation type="submission" date="2024-10" db="EMBL/GenBank/DDBJ databases">
        <authorList>
            <person name="Kim D."/>
        </authorList>
    </citation>
    <scope>NUCLEOTIDE SEQUENCE [LARGE SCALE GENOMIC DNA]</scope>
    <source>
        <strain evidence="5">BH-2024</strain>
    </source>
</reference>
<keyword evidence="6" id="KW-1185">Reference proteome</keyword>
<evidence type="ECO:0000256" key="1">
    <source>
        <dbReference type="SAM" id="MobiDB-lite"/>
    </source>
</evidence>
<dbReference type="InterPro" id="IPR046460">
    <property type="entry name" value="UNC80_C"/>
</dbReference>
<feature type="domain" description="Protein UNC80 central region" evidence="3">
    <location>
        <begin position="473"/>
        <end position="861"/>
    </location>
</feature>
<name>A0ABD2KKM1_9BILA</name>
<feature type="region of interest" description="Disordered" evidence="1">
    <location>
        <begin position="309"/>
        <end position="423"/>
    </location>
</feature>
<sequence length="1628" mass="183076">MYHVTWELQANCKIPCAFPNRCWEPLHFDNPNICLWASVDPNNFTNYFSLPAFQFVLILLAQLFFGLLLGFFLAFFVCFLCSGRLSRRSSKNRAFGNHSSPNKNILRHSLRSRARKNASSLAIPVSESFNIIQLDGPPLPDSQSGQRLIVGESGEGEKSWIKGTAPKETIGYVISERRASYSTADEENSPRGSHDMAETDMAQSVAGSHVEKGKGQLTVYGHSSPVPPAPSAGGSALSLTLRRFASRTRLFSRGADQRYQHAYVSLTQADNDEEDPSTAQFLEQNAVHDDRKPLVPAGSPSAGLLLRSTRSACASSTTTTRSSRKASRRSREFSFLRRLAQGRQRLLKRNSPSGGAIQTPPLSSAGTVPQHPVDTVGSTKKRASLRLRKPSQTQKAQMAAAEQSQQNELGEMQQKTAENAAVPPVVRRLTTDATTGNVNANDCLLDAVVSPSGGCGRVVSFVQRRRRTASFKTTQVEDESTTTANAMFQQQQKRLTEIVAEEDEEEMCRSMPWLNTLLQFGRKIDFDCPHEQFCTKWCFERICRQCQRLFEALTVVYGQGTVEGRIDRRQQFIERWQNNQQREAKKRHSSNPPRRESATVRQSGVDRMPMALRGLIIEKLNEIEESRAKKAEEIDQSVSSSELRLPRPPPIVGFLRVHLLGFIHAPLSALLKGIVVLKSDQLIPCVKIAWTLLIASDDSHLVATAAALFICCAVKCPQECSDLMSAELASADPSVRNAAVQRFFVLWRQRFHVWLKMEEGAQLIFKIPPPSIDFTLPSPSIGLSQLPVVDPPWMPPVKTKVEELSLKEEEQSTSQTIMTMTRTRRKQKQEMVRKAIRRAEERQRELREQYPLRATAVVQQVTKGADKQRTYCAEILGDACRLTPGTHVFAVGETCRRVIWSCFVEDTALFLRHFFEKFTNRTKQEYLLALLRRLVLSFHPLPSQTAHTLLNALFGLAMFYVRTPGEGSDRSLALALNLCWLVVPFVHGLYFKDLKQTLKKEQCDQAIMVTANVPSAKKVIVHGPDSQQGGIPTQFPVLEDTQFQHLLADSIEFYNIPAHEAHHFFLYDPKTFVLHNPSAFVRDFYFFHRSFYPQLQLVHLDIGQAQQRIREHALQQKLIETGKVLLTHNALRHSPEAVIPQRIFFLHDEFTHLPSFPRRAVETCFGMYQNTSGAELQTTDALHKFAWSKLIANMFEKMKNAFMFGDLHLFINVINGIMIIHCEDVLILRRCMAAYLGMSIHFNSLFASQGFSLIMPTILRCYSQRQPNRMFTQFVCKQFYVLHRKLFLLQMFGSCADLLDQSDSIFEANPMRVKAKYLFALLLAMERMNEPLDQLDILAMLPHPKPLQALDLCYRDEPNTFNILTDAMASCVTICAFAPESRRAHQMLLCMQSMLPHLVRHMEEETNQRQQQSTASAKTEKNLTISGSADGQTTAATDNEAMKEQFRGPRDGLLTLCSMFVQLGSERLKELGRLSAGLDYSRSGMPELLDHKCHIKLSEVAVALLKLAPYDSNSLGSAGLRHYFTQVMPVAIHATPCQLGRHQFLACRTAPNAANSPYIAHLHSLKTITLLCLRLTLGDFFGILDDQTVPPFTLSAQQSAGAPASAFPFFCPRPTDCAQCPLSASFVL</sequence>
<dbReference type="SUPFAM" id="SSF48371">
    <property type="entry name" value="ARM repeat"/>
    <property type="match status" value="1"/>
</dbReference>